<evidence type="ECO:0000313" key="5">
    <source>
        <dbReference type="EMBL" id="KAK7251443.1"/>
    </source>
</evidence>
<comment type="caution">
    <text evidence="5">The sequence shown here is derived from an EMBL/GenBank/DDBJ whole genome shotgun (WGS) entry which is preliminary data.</text>
</comment>
<dbReference type="EC" id="3.2.1.23" evidence="3"/>
<dbReference type="AlphaFoldDB" id="A0AAN9EEW4"/>
<evidence type="ECO:0000259" key="4">
    <source>
        <dbReference type="Pfam" id="PF01301"/>
    </source>
</evidence>
<dbReference type="Pfam" id="PF01301">
    <property type="entry name" value="Glyco_hydro_35"/>
    <property type="match status" value="1"/>
</dbReference>
<dbReference type="PANTHER" id="PTHR23421">
    <property type="entry name" value="BETA-GALACTOSIDASE RELATED"/>
    <property type="match status" value="1"/>
</dbReference>
<dbReference type="SUPFAM" id="SSF51445">
    <property type="entry name" value="(Trans)glycosidases"/>
    <property type="match status" value="1"/>
</dbReference>
<gene>
    <name evidence="5" type="ORF">RIF29_34642</name>
</gene>
<organism evidence="5 6">
    <name type="scientific">Crotalaria pallida</name>
    <name type="common">Smooth rattlebox</name>
    <name type="synonym">Crotalaria striata</name>
    <dbReference type="NCBI Taxonomy" id="3830"/>
    <lineage>
        <taxon>Eukaryota</taxon>
        <taxon>Viridiplantae</taxon>
        <taxon>Streptophyta</taxon>
        <taxon>Embryophyta</taxon>
        <taxon>Tracheophyta</taxon>
        <taxon>Spermatophyta</taxon>
        <taxon>Magnoliopsida</taxon>
        <taxon>eudicotyledons</taxon>
        <taxon>Gunneridae</taxon>
        <taxon>Pentapetalae</taxon>
        <taxon>rosids</taxon>
        <taxon>fabids</taxon>
        <taxon>Fabales</taxon>
        <taxon>Fabaceae</taxon>
        <taxon>Papilionoideae</taxon>
        <taxon>50 kb inversion clade</taxon>
        <taxon>genistoids sensu lato</taxon>
        <taxon>core genistoids</taxon>
        <taxon>Crotalarieae</taxon>
        <taxon>Crotalaria</taxon>
    </lineage>
</organism>
<dbReference type="Proteomes" id="UP001372338">
    <property type="component" value="Unassembled WGS sequence"/>
</dbReference>
<comment type="similarity">
    <text evidence="2">Belongs to the glycosyl hydrolase 35 family.</text>
</comment>
<dbReference type="GO" id="GO:0004565">
    <property type="term" value="F:beta-galactosidase activity"/>
    <property type="evidence" value="ECO:0007669"/>
    <property type="project" value="UniProtKB-EC"/>
</dbReference>
<proteinExistence type="inferred from homology"/>
<dbReference type="Gene3D" id="3.20.20.80">
    <property type="entry name" value="Glycosidases"/>
    <property type="match status" value="1"/>
</dbReference>
<dbReference type="GO" id="GO:0005975">
    <property type="term" value="P:carbohydrate metabolic process"/>
    <property type="evidence" value="ECO:0007669"/>
    <property type="project" value="InterPro"/>
</dbReference>
<evidence type="ECO:0000256" key="2">
    <source>
        <dbReference type="ARBA" id="ARBA00009809"/>
    </source>
</evidence>
<comment type="catalytic activity">
    <reaction evidence="1">
        <text>Hydrolysis of terminal non-reducing beta-D-galactose residues in beta-D-galactosides.</text>
        <dbReference type="EC" id="3.2.1.23"/>
    </reaction>
</comment>
<dbReference type="InterPro" id="IPR017853">
    <property type="entry name" value="GH"/>
</dbReference>
<dbReference type="InterPro" id="IPR001944">
    <property type="entry name" value="Glycoside_Hdrlase_35"/>
</dbReference>
<evidence type="ECO:0000313" key="6">
    <source>
        <dbReference type="Proteomes" id="UP001372338"/>
    </source>
</evidence>
<dbReference type="PRINTS" id="PR00742">
    <property type="entry name" value="GLHYDRLASE35"/>
</dbReference>
<dbReference type="EMBL" id="JAYWIO010000007">
    <property type="protein sequence ID" value="KAK7251443.1"/>
    <property type="molecule type" value="Genomic_DNA"/>
</dbReference>
<name>A0AAN9EEW4_CROPI</name>
<evidence type="ECO:0000256" key="3">
    <source>
        <dbReference type="ARBA" id="ARBA00012756"/>
    </source>
</evidence>
<accession>A0AAN9EEW4</accession>
<reference evidence="5 6" key="1">
    <citation type="submission" date="2024-01" db="EMBL/GenBank/DDBJ databases">
        <title>The genomes of 5 underutilized Papilionoideae crops provide insights into root nodulation and disease resistanc.</title>
        <authorList>
            <person name="Yuan L."/>
        </authorList>
    </citation>
    <scope>NUCLEOTIDE SEQUENCE [LARGE SCALE GENOMIC DNA]</scope>
    <source>
        <strain evidence="5">ZHUSHIDOU_FW_LH</strain>
        <tissue evidence="5">Leaf</tissue>
    </source>
</reference>
<keyword evidence="6" id="KW-1185">Reference proteome</keyword>
<feature type="domain" description="Glycoside hydrolase 35 catalytic" evidence="4">
    <location>
        <begin position="41"/>
        <end position="95"/>
    </location>
</feature>
<dbReference type="InterPro" id="IPR031330">
    <property type="entry name" value="Gly_Hdrlase_35_cat"/>
</dbReference>
<evidence type="ECO:0000256" key="1">
    <source>
        <dbReference type="ARBA" id="ARBA00001412"/>
    </source>
</evidence>
<sequence>MLPGVFAFQWVPGLFGFHRSTGSVRVCSGSIVSTFLALICSDQLQDIAFLVARFIQNRGSFVNYYMYYGGTNFGRASGRFITMSYDYDAPIDEYGMQ</sequence>
<protein>
    <recommendedName>
        <fullName evidence="3">beta-galactosidase</fullName>
        <ecNumber evidence="3">3.2.1.23</ecNumber>
    </recommendedName>
</protein>